<feature type="repeat" description="WD" evidence="5">
    <location>
        <begin position="54"/>
        <end position="102"/>
    </location>
</feature>
<dbReference type="EMBL" id="LHPG02000013">
    <property type="protein sequence ID" value="PRW44412.1"/>
    <property type="molecule type" value="Genomic_DNA"/>
</dbReference>
<evidence type="ECO:0000256" key="3">
    <source>
        <dbReference type="ARBA" id="ARBA00022574"/>
    </source>
</evidence>
<organism evidence="8 9">
    <name type="scientific">Chlorella sorokiniana</name>
    <name type="common">Freshwater green alga</name>
    <dbReference type="NCBI Taxonomy" id="3076"/>
    <lineage>
        <taxon>Eukaryota</taxon>
        <taxon>Viridiplantae</taxon>
        <taxon>Chlorophyta</taxon>
        <taxon>core chlorophytes</taxon>
        <taxon>Trebouxiophyceae</taxon>
        <taxon>Chlorellales</taxon>
        <taxon>Chlorellaceae</taxon>
        <taxon>Chlorella clade</taxon>
        <taxon>Chlorella</taxon>
    </lineage>
</organism>
<dbReference type="PANTHER" id="PTHR19849">
    <property type="entry name" value="PHOSPHOLIPASE A-2-ACTIVATING PROTEIN"/>
    <property type="match status" value="1"/>
</dbReference>
<dbReference type="GO" id="GO:0010992">
    <property type="term" value="P:ubiquitin recycling"/>
    <property type="evidence" value="ECO:0007669"/>
    <property type="project" value="TreeGrafter"/>
</dbReference>
<dbReference type="Gene3D" id="3.10.20.870">
    <property type="entry name" value="PFU (PLAA family ubiquitin binding), C-terminal domain"/>
    <property type="match status" value="1"/>
</dbReference>
<dbReference type="GO" id="GO:0043130">
    <property type="term" value="F:ubiquitin binding"/>
    <property type="evidence" value="ECO:0007669"/>
    <property type="project" value="TreeGrafter"/>
</dbReference>
<feature type="domain" description="PFU" evidence="6">
    <location>
        <begin position="369"/>
        <end position="466"/>
    </location>
</feature>
<evidence type="ECO:0000256" key="5">
    <source>
        <dbReference type="PROSITE-ProRule" id="PRU00221"/>
    </source>
</evidence>
<dbReference type="InterPro" id="IPR013535">
    <property type="entry name" value="PUL_dom"/>
</dbReference>
<comment type="caution">
    <text evidence="8">The sequence shown here is derived from an EMBL/GenBank/DDBJ whole genome shotgun (WGS) entry which is preliminary data.</text>
</comment>
<keyword evidence="3 5" id="KW-0853">WD repeat</keyword>
<evidence type="ECO:0000256" key="1">
    <source>
        <dbReference type="ARBA" id="ARBA00004496"/>
    </source>
</evidence>
<feature type="repeat" description="WD" evidence="5">
    <location>
        <begin position="181"/>
        <end position="213"/>
    </location>
</feature>
<dbReference type="InterPro" id="IPR038122">
    <property type="entry name" value="PFU_sf"/>
</dbReference>
<dbReference type="AlphaFoldDB" id="A0A2P6TJZ6"/>
<dbReference type="GO" id="GO:0005634">
    <property type="term" value="C:nucleus"/>
    <property type="evidence" value="ECO:0007669"/>
    <property type="project" value="TreeGrafter"/>
</dbReference>
<dbReference type="PROSITE" id="PS50294">
    <property type="entry name" value="WD_REPEATS_REGION"/>
    <property type="match status" value="3"/>
</dbReference>
<dbReference type="STRING" id="3076.A0A2P6TJZ6"/>
<keyword evidence="4" id="KW-0677">Repeat</keyword>
<feature type="domain" description="PUL" evidence="7">
    <location>
        <begin position="540"/>
        <end position="829"/>
    </location>
</feature>
<dbReference type="InterPro" id="IPR015155">
    <property type="entry name" value="PFU"/>
</dbReference>
<feature type="repeat" description="WD" evidence="5">
    <location>
        <begin position="221"/>
        <end position="251"/>
    </location>
</feature>
<evidence type="ECO:0000313" key="8">
    <source>
        <dbReference type="EMBL" id="PRW44412.1"/>
    </source>
</evidence>
<dbReference type="SMART" id="SM00320">
    <property type="entry name" value="WD40"/>
    <property type="match status" value="7"/>
</dbReference>
<dbReference type="Pfam" id="PF09070">
    <property type="entry name" value="PFU"/>
    <property type="match status" value="1"/>
</dbReference>
<dbReference type="PROSITE" id="PS00678">
    <property type="entry name" value="WD_REPEATS_1"/>
    <property type="match status" value="1"/>
</dbReference>
<reference evidence="8 9" key="1">
    <citation type="journal article" date="2018" name="Plant J.">
        <title>Genome sequences of Chlorella sorokiniana UTEX 1602 and Micractinium conductrix SAG 241.80: implications to maltose excretion by a green alga.</title>
        <authorList>
            <person name="Arriola M.B."/>
            <person name="Velmurugan N."/>
            <person name="Zhang Y."/>
            <person name="Plunkett M.H."/>
            <person name="Hondzo H."/>
            <person name="Barney B.M."/>
        </authorList>
    </citation>
    <scope>NUCLEOTIDE SEQUENCE [LARGE SCALE GENOMIC DNA]</scope>
    <source>
        <strain evidence="9">UTEX 1602</strain>
    </source>
</reference>
<dbReference type="InterPro" id="IPR036322">
    <property type="entry name" value="WD40_repeat_dom_sf"/>
</dbReference>
<evidence type="ECO:0000259" key="6">
    <source>
        <dbReference type="PROSITE" id="PS51394"/>
    </source>
</evidence>
<dbReference type="InterPro" id="IPR019775">
    <property type="entry name" value="WD40_repeat_CS"/>
</dbReference>
<sequence>MADFRLRQELHGHEEDVRAVCVTPEGALLTGSRDKTIKLWREGEDGAYVEDKTLVGHTDFVSAVAYAAPGLLEGCPGGAVVSGSRDTTVMVWDLQSATPVQRLEGHQYQVTAVLVTPEGDIVSASLDKTIRIWRGGQCVQVLEGHEAAVLCLLQLPNGDLLSGSGDCTIRVWSGGKCTHTIPAHSDSVRGLALFPNVGVVSASHDQTLKVWTLAGECVAELVGHTALVYCAACTFDGLVASGSEDNTAKLWHADGTCLQTLEHPSNLWGVAFLPNGDLVTACSDHVARIWTQAADRAAPAEIAQAYDAALAAKKEAAAATKQESGCGGGGGGGLPAGLKLEDPAVLLQPGTRDGQQKYVRKGGTCWVYAWDAAKAEWDKIGEVVGGDDTMVAGSKWHNGQQWDYVFDVDAEEGAPPRKLALNRGDNPYLVADRWLEEQGLPATYKEQIVQFILQNTAADTGPSGSRFVDPYTGAAAYVPPAPGGSGGAPGGGHASGSTDPYTGVGAYVPPASSGAGGEGKYGVTGGGADPYTGGGAAPTRHLPAKSYLIYDQVPARDAIRKKIAEFSAAVAASGGDAAAAALSNAELADGGALDALLSRAAAAPSSSGSGCLADADAAVLSKMLSWPAAQLFPALDLARLLVLHRAAAEQLAGAAGPLASDAPRGGLGSALATACAGEPPVPAAQQTAVRLACNCFVQPPLLGWVQSAGSRVLDAFAPCATSPNKNVRQGLATLLVNYAVMLSKLASHELEFKSRMLGLAVELLNSSPVDDVETRYRTLVAVGTLAAEHSKVRAMARDLGFLSLADSLRAGGGGKVAEAAAEVAAKLRL</sequence>
<keyword evidence="2" id="KW-0963">Cytoplasm</keyword>
<feature type="repeat" description="WD" evidence="5">
    <location>
        <begin position="103"/>
        <end position="133"/>
    </location>
</feature>
<accession>A0A2P6TJZ6</accession>
<dbReference type="CDD" id="cd00200">
    <property type="entry name" value="WD40"/>
    <property type="match status" value="1"/>
</dbReference>
<dbReference type="PROSITE" id="PS51394">
    <property type="entry name" value="PFU"/>
    <property type="match status" value="1"/>
</dbReference>
<dbReference type="OrthoDB" id="10265988at2759"/>
<keyword evidence="9" id="KW-1185">Reference proteome</keyword>
<evidence type="ECO:0000256" key="2">
    <source>
        <dbReference type="ARBA" id="ARBA00022490"/>
    </source>
</evidence>
<evidence type="ECO:0000313" key="9">
    <source>
        <dbReference type="Proteomes" id="UP000239899"/>
    </source>
</evidence>
<dbReference type="Proteomes" id="UP000239899">
    <property type="component" value="Unassembled WGS sequence"/>
</dbReference>
<gene>
    <name evidence="8" type="ORF">C2E21_6787</name>
</gene>
<name>A0A2P6TJZ6_CHLSO</name>
<comment type="subcellular location">
    <subcellularLocation>
        <location evidence="1">Cytoplasm</location>
    </subcellularLocation>
</comment>
<dbReference type="PROSITE" id="PS51396">
    <property type="entry name" value="PUL"/>
    <property type="match status" value="1"/>
</dbReference>
<dbReference type="InterPro" id="IPR020472">
    <property type="entry name" value="WD40_PAC1"/>
</dbReference>
<dbReference type="Pfam" id="PF00400">
    <property type="entry name" value="WD40"/>
    <property type="match status" value="7"/>
</dbReference>
<dbReference type="Gene3D" id="1.25.10.10">
    <property type="entry name" value="Leucine-rich Repeat Variant"/>
    <property type="match status" value="1"/>
</dbReference>
<protein>
    <submittedName>
        <fullName evidence="8">Phospholipase A-2-activating</fullName>
    </submittedName>
</protein>
<dbReference type="PROSITE" id="PS50082">
    <property type="entry name" value="WD_REPEATS_2"/>
    <property type="match status" value="6"/>
</dbReference>
<feature type="repeat" description="WD" evidence="5">
    <location>
        <begin position="10"/>
        <end position="40"/>
    </location>
</feature>
<dbReference type="InterPro" id="IPR001680">
    <property type="entry name" value="WD40_rpt"/>
</dbReference>
<feature type="repeat" description="WD" evidence="5">
    <location>
        <begin position="142"/>
        <end position="173"/>
    </location>
</feature>
<dbReference type="PANTHER" id="PTHR19849:SF0">
    <property type="entry name" value="PHOSPHOLIPASE A-2-ACTIVATING PROTEIN"/>
    <property type="match status" value="1"/>
</dbReference>
<dbReference type="GO" id="GO:0005737">
    <property type="term" value="C:cytoplasm"/>
    <property type="evidence" value="ECO:0007669"/>
    <property type="project" value="UniProtKB-SubCell"/>
</dbReference>
<dbReference type="Pfam" id="PF08324">
    <property type="entry name" value="PUL"/>
    <property type="match status" value="1"/>
</dbReference>
<evidence type="ECO:0000259" key="7">
    <source>
        <dbReference type="PROSITE" id="PS51396"/>
    </source>
</evidence>
<evidence type="ECO:0000256" key="4">
    <source>
        <dbReference type="ARBA" id="ARBA00022737"/>
    </source>
</evidence>
<dbReference type="InterPro" id="IPR011989">
    <property type="entry name" value="ARM-like"/>
</dbReference>
<dbReference type="SUPFAM" id="SSF50978">
    <property type="entry name" value="WD40 repeat-like"/>
    <property type="match status" value="1"/>
</dbReference>
<dbReference type="PRINTS" id="PR00320">
    <property type="entry name" value="GPROTEINBRPT"/>
</dbReference>
<dbReference type="Gene3D" id="2.130.10.10">
    <property type="entry name" value="YVTN repeat-like/Quinoprotein amine dehydrogenase"/>
    <property type="match status" value="1"/>
</dbReference>
<dbReference type="InterPro" id="IPR015943">
    <property type="entry name" value="WD40/YVTN_repeat-like_dom_sf"/>
</dbReference>
<dbReference type="GO" id="GO:0043161">
    <property type="term" value="P:proteasome-mediated ubiquitin-dependent protein catabolic process"/>
    <property type="evidence" value="ECO:0007669"/>
    <property type="project" value="TreeGrafter"/>
</dbReference>
<proteinExistence type="predicted"/>